<evidence type="ECO:0000259" key="19">
    <source>
        <dbReference type="PROSITE" id="PS50113"/>
    </source>
</evidence>
<dbReference type="PATRIC" id="fig|42253.5.peg.2659"/>
<dbReference type="SUPFAM" id="SSF52172">
    <property type="entry name" value="CheY-like"/>
    <property type="match status" value="1"/>
</dbReference>
<evidence type="ECO:0000313" key="20">
    <source>
        <dbReference type="EMBL" id="ALA59100.1"/>
    </source>
</evidence>
<evidence type="ECO:0000256" key="2">
    <source>
        <dbReference type="ARBA" id="ARBA00004429"/>
    </source>
</evidence>
<gene>
    <name evidence="20" type="ORF">NITMOv2_2688</name>
</gene>
<dbReference type="InterPro" id="IPR011712">
    <property type="entry name" value="Sig_transdc_His_kin_sub3_dim/P"/>
</dbReference>
<feature type="domain" description="PAC" evidence="19">
    <location>
        <begin position="346"/>
        <end position="399"/>
    </location>
</feature>
<organism evidence="20 21">
    <name type="scientific">Nitrospira moscoviensis</name>
    <dbReference type="NCBI Taxonomy" id="42253"/>
    <lineage>
        <taxon>Bacteria</taxon>
        <taxon>Pseudomonadati</taxon>
        <taxon>Nitrospirota</taxon>
        <taxon>Nitrospiria</taxon>
        <taxon>Nitrospirales</taxon>
        <taxon>Nitrospiraceae</taxon>
        <taxon>Nitrospira</taxon>
    </lineage>
</organism>
<dbReference type="GO" id="GO:0005886">
    <property type="term" value="C:plasma membrane"/>
    <property type="evidence" value="ECO:0007669"/>
    <property type="project" value="UniProtKB-SubCell"/>
</dbReference>
<dbReference type="InterPro" id="IPR001610">
    <property type="entry name" value="PAC"/>
</dbReference>
<sequence length="939" mass="105054">MDKIAAVLIVDDNPGALYVKSRVLGGKGYRVLEAVTGEEALTVATETQPDVVVLDVHLPDIDGFEVCRRLKRAAATRHIKILHTSAVRIAASDRIKGLECGTDAYLIEPVEEEELVSTVGALVRLAEQERENRRLIQKLTRTERQLREATEAADCGIWDWDILTGQVDWFGAHERLAGMKPGSFGGKVEDFTDVLHPDDRGRVWRKLDDLMTRRETHYEDEYRFIHPDGTVCWMSATGRFFYDEDGKAVRMTGVVQDITEHKAAEDRLRESEERVRLTLEGADMGSWDVDLRTGRAIWNRRHAALQGYGGGDEPHTIEQWRSRVHPDDVDRVLAAAEEAKRGRTPFAVEHRVCLPQSSEPRWLSLYGRFIYDEAGAPVRFSGVSLDITERKRAEDALKQVTESLSLAQRASGSGVWDWKMTTGPSAFVSPEYRALYGLAADEPVSYEKWLTLVHPDDRERMERYGREVFQHGGQDYNVEFRILHPSRGVRWLAGLGRIERNEVGEPIRFTGVNLDITERKRAEAEAEEGRRLLQAILQYIPEGLTIADAPDVTIRHVSDYGRLLTGRSAEAIEGIPAEQHSERWGIFQADGVTPAHNEDLPLTRATKHGEVVIDEEWVLARPDGSKLILLCNAGPIRDRQGRLVGGMITWRDISERKRTEAALREAQERLQRWNVELEQAVNDKTAELTHSQDRLRALATELNLAEQRERKRIATELHDHLQQMLVLAKMKLGQGKRLAFPLPACVDLMKQVDDVLTEALQYTRTLVAELSPPVLHDQGLAAGLKWLGESMKKHDLTVTVLVPDGDGRGLKLPDDQAVLLFQSVRELLINSWKHAGTGQATVSMDYDEQYLRIEVRDEGAGFDLAAAAAAAAVPSGGLSSKFGLFSIQERMRAMGGSFDIQSAPGKGTTAAVLLPLRQQVGAPSGNSTLSLQFPQRSQN</sequence>
<dbReference type="PANTHER" id="PTHR43304:SF1">
    <property type="entry name" value="PAC DOMAIN-CONTAINING PROTEIN"/>
    <property type="match status" value="1"/>
</dbReference>
<dbReference type="Pfam" id="PF13426">
    <property type="entry name" value="PAS_9"/>
    <property type="match status" value="1"/>
</dbReference>
<evidence type="ECO:0000256" key="4">
    <source>
        <dbReference type="ARBA" id="ARBA00022475"/>
    </source>
</evidence>
<dbReference type="SMART" id="SM00448">
    <property type="entry name" value="REC"/>
    <property type="match status" value="1"/>
</dbReference>
<evidence type="ECO:0000256" key="14">
    <source>
        <dbReference type="PROSITE-ProRule" id="PRU00169"/>
    </source>
</evidence>
<proteinExistence type="predicted"/>
<dbReference type="Gene3D" id="3.30.450.20">
    <property type="entry name" value="PAS domain"/>
    <property type="match status" value="4"/>
</dbReference>
<keyword evidence="9" id="KW-0677">Repeat</keyword>
<feature type="domain" description="PAS" evidence="18">
    <location>
        <begin position="423"/>
        <end position="472"/>
    </location>
</feature>
<dbReference type="InterPro" id="IPR011006">
    <property type="entry name" value="CheY-like_superfamily"/>
</dbReference>
<comment type="subcellular location">
    <subcellularLocation>
        <location evidence="2">Cell inner membrane</location>
        <topology evidence="2">Multi-pass membrane protein</topology>
    </subcellularLocation>
</comment>
<keyword evidence="11" id="KW-0418">Kinase</keyword>
<feature type="modified residue" description="4-aspartylphosphate" evidence="14">
    <location>
        <position position="55"/>
    </location>
</feature>
<comment type="catalytic activity">
    <reaction evidence="1">
        <text>ATP + protein L-histidine = ADP + protein N-phospho-L-histidine.</text>
        <dbReference type="EC" id="2.7.13.3"/>
    </reaction>
</comment>
<dbReference type="RefSeq" id="WP_053380178.1">
    <property type="nucleotide sequence ID" value="NZ_CP011801.1"/>
</dbReference>
<dbReference type="STRING" id="42253.NITMOv2_2688"/>
<keyword evidence="10" id="KW-0547">Nucleotide-binding</keyword>
<dbReference type="Pfam" id="PF07730">
    <property type="entry name" value="HisKA_3"/>
    <property type="match status" value="1"/>
</dbReference>
<evidence type="ECO:0000256" key="8">
    <source>
        <dbReference type="ARBA" id="ARBA00022692"/>
    </source>
</evidence>
<dbReference type="SUPFAM" id="SSF55874">
    <property type="entry name" value="ATPase domain of HSP90 chaperone/DNA topoisomerase II/histidine kinase"/>
    <property type="match status" value="1"/>
</dbReference>
<evidence type="ECO:0000259" key="17">
    <source>
        <dbReference type="PROSITE" id="PS50110"/>
    </source>
</evidence>
<protein>
    <recommendedName>
        <fullName evidence="3">histidine kinase</fullName>
        <ecNumber evidence="3">2.7.13.3</ecNumber>
    </recommendedName>
</protein>
<evidence type="ECO:0000256" key="10">
    <source>
        <dbReference type="ARBA" id="ARBA00022741"/>
    </source>
</evidence>
<dbReference type="PANTHER" id="PTHR43304">
    <property type="entry name" value="PHYTOCHROME-LIKE PROTEIN CPH1"/>
    <property type="match status" value="1"/>
</dbReference>
<evidence type="ECO:0000256" key="9">
    <source>
        <dbReference type="ARBA" id="ARBA00022737"/>
    </source>
</evidence>
<dbReference type="NCBIfam" id="TIGR00229">
    <property type="entry name" value="sensory_box"/>
    <property type="match status" value="4"/>
</dbReference>
<dbReference type="GO" id="GO:0000155">
    <property type="term" value="F:phosphorelay sensor kinase activity"/>
    <property type="evidence" value="ECO:0007669"/>
    <property type="project" value="InterPro"/>
</dbReference>
<evidence type="ECO:0000256" key="5">
    <source>
        <dbReference type="ARBA" id="ARBA00022519"/>
    </source>
</evidence>
<keyword evidence="4" id="KW-1003">Cell membrane</keyword>
<dbReference type="GO" id="GO:0046983">
    <property type="term" value="F:protein dimerization activity"/>
    <property type="evidence" value="ECO:0007669"/>
    <property type="project" value="InterPro"/>
</dbReference>
<evidence type="ECO:0000256" key="13">
    <source>
        <dbReference type="ARBA" id="ARBA00023136"/>
    </source>
</evidence>
<keyword evidence="15" id="KW-0175">Coiled coil</keyword>
<evidence type="ECO:0000256" key="12">
    <source>
        <dbReference type="ARBA" id="ARBA00022989"/>
    </source>
</evidence>
<evidence type="ECO:0000256" key="11">
    <source>
        <dbReference type="ARBA" id="ARBA00022777"/>
    </source>
</evidence>
<dbReference type="InterPro" id="IPR005467">
    <property type="entry name" value="His_kinase_dom"/>
</dbReference>
<dbReference type="GO" id="GO:0000166">
    <property type="term" value="F:nucleotide binding"/>
    <property type="evidence" value="ECO:0007669"/>
    <property type="project" value="UniProtKB-KW"/>
</dbReference>
<accession>A0A0K2GDR7</accession>
<name>A0A0K2GDR7_NITMO</name>
<dbReference type="Proteomes" id="UP000069205">
    <property type="component" value="Chromosome"/>
</dbReference>
<dbReference type="OrthoDB" id="9795133at2"/>
<evidence type="ECO:0000256" key="6">
    <source>
        <dbReference type="ARBA" id="ARBA00022553"/>
    </source>
</evidence>
<keyword evidence="21" id="KW-1185">Reference proteome</keyword>
<feature type="domain" description="PAC" evidence="19">
    <location>
        <begin position="613"/>
        <end position="665"/>
    </location>
</feature>
<dbReference type="PROSITE" id="PS50109">
    <property type="entry name" value="HIS_KIN"/>
    <property type="match status" value="1"/>
</dbReference>
<dbReference type="CDD" id="cd16917">
    <property type="entry name" value="HATPase_UhpB-NarQ-NarX-like"/>
    <property type="match status" value="1"/>
</dbReference>
<evidence type="ECO:0000256" key="1">
    <source>
        <dbReference type="ARBA" id="ARBA00000085"/>
    </source>
</evidence>
<dbReference type="KEGG" id="nmv:NITMOv2_2688"/>
<dbReference type="EMBL" id="CP011801">
    <property type="protein sequence ID" value="ALA59100.1"/>
    <property type="molecule type" value="Genomic_DNA"/>
</dbReference>
<feature type="domain" description="Response regulatory" evidence="17">
    <location>
        <begin position="6"/>
        <end position="123"/>
    </location>
</feature>
<dbReference type="InterPro" id="IPR035965">
    <property type="entry name" value="PAS-like_dom_sf"/>
</dbReference>
<dbReference type="InterPro" id="IPR013655">
    <property type="entry name" value="PAS_fold_3"/>
</dbReference>
<evidence type="ECO:0000313" key="21">
    <source>
        <dbReference type="Proteomes" id="UP000069205"/>
    </source>
</evidence>
<dbReference type="FunFam" id="2.10.70.100:FF:000001">
    <property type="entry name" value="Sensory transduction histidine kinase"/>
    <property type="match status" value="2"/>
</dbReference>
<keyword evidence="13" id="KW-0472">Membrane</keyword>
<dbReference type="SMART" id="SM00387">
    <property type="entry name" value="HATPase_c"/>
    <property type="match status" value="1"/>
</dbReference>
<dbReference type="PROSITE" id="PS50110">
    <property type="entry name" value="RESPONSE_REGULATORY"/>
    <property type="match status" value="1"/>
</dbReference>
<keyword evidence="8" id="KW-0812">Transmembrane</keyword>
<dbReference type="Gene3D" id="2.10.70.100">
    <property type="match status" value="2"/>
</dbReference>
<dbReference type="InterPro" id="IPR003594">
    <property type="entry name" value="HATPase_dom"/>
</dbReference>
<dbReference type="InterPro" id="IPR000014">
    <property type="entry name" value="PAS"/>
</dbReference>
<feature type="domain" description="PAC" evidence="19">
    <location>
        <begin position="218"/>
        <end position="270"/>
    </location>
</feature>
<dbReference type="SMART" id="SM00091">
    <property type="entry name" value="PAS"/>
    <property type="match status" value="4"/>
</dbReference>
<dbReference type="CDD" id="cd00130">
    <property type="entry name" value="PAS"/>
    <property type="match status" value="3"/>
</dbReference>
<evidence type="ECO:0000259" key="18">
    <source>
        <dbReference type="PROSITE" id="PS50112"/>
    </source>
</evidence>
<keyword evidence="5" id="KW-0997">Cell inner membrane</keyword>
<evidence type="ECO:0000256" key="7">
    <source>
        <dbReference type="ARBA" id="ARBA00022679"/>
    </source>
</evidence>
<feature type="domain" description="PAC" evidence="19">
    <location>
        <begin position="476"/>
        <end position="528"/>
    </location>
</feature>
<dbReference type="Gene3D" id="3.40.50.2300">
    <property type="match status" value="1"/>
</dbReference>
<dbReference type="Pfam" id="PF08447">
    <property type="entry name" value="PAS_3"/>
    <property type="match status" value="3"/>
</dbReference>
<feature type="coiled-coil region" evidence="15">
    <location>
        <begin position="125"/>
        <end position="152"/>
    </location>
</feature>
<dbReference type="SMART" id="SM00086">
    <property type="entry name" value="PAC"/>
    <property type="match status" value="4"/>
</dbReference>
<dbReference type="PROSITE" id="PS50113">
    <property type="entry name" value="PAC"/>
    <property type="match status" value="4"/>
</dbReference>
<evidence type="ECO:0000256" key="3">
    <source>
        <dbReference type="ARBA" id="ARBA00012438"/>
    </source>
</evidence>
<dbReference type="Gene3D" id="3.30.565.10">
    <property type="entry name" value="Histidine kinase-like ATPase, C-terminal domain"/>
    <property type="match status" value="1"/>
</dbReference>
<keyword evidence="6 14" id="KW-0597">Phosphoprotein</keyword>
<evidence type="ECO:0000259" key="16">
    <source>
        <dbReference type="PROSITE" id="PS50109"/>
    </source>
</evidence>
<dbReference type="Pfam" id="PF00072">
    <property type="entry name" value="Response_reg"/>
    <property type="match status" value="1"/>
</dbReference>
<feature type="coiled-coil region" evidence="15">
    <location>
        <begin position="656"/>
        <end position="708"/>
    </location>
</feature>
<feature type="domain" description="PAS" evidence="18">
    <location>
        <begin position="142"/>
        <end position="214"/>
    </location>
</feature>
<dbReference type="InterPro" id="IPR036890">
    <property type="entry name" value="HATPase_C_sf"/>
</dbReference>
<dbReference type="InterPro" id="IPR052162">
    <property type="entry name" value="Sensor_kinase/Photoreceptor"/>
</dbReference>
<feature type="domain" description="Histidine kinase" evidence="16">
    <location>
        <begin position="820"/>
        <end position="918"/>
    </location>
</feature>
<evidence type="ECO:0000256" key="15">
    <source>
        <dbReference type="SAM" id="Coils"/>
    </source>
</evidence>
<keyword evidence="12" id="KW-1133">Transmembrane helix</keyword>
<keyword evidence="7" id="KW-0808">Transferase</keyword>
<reference evidence="20 21" key="1">
    <citation type="journal article" date="2015" name="Proc. Natl. Acad. Sci. U.S.A.">
        <title>Expanded metabolic versatility of ubiquitous nitrite-oxidizing bacteria from the genus Nitrospira.</title>
        <authorList>
            <person name="Koch H."/>
            <person name="Lucker S."/>
            <person name="Albertsen M."/>
            <person name="Kitzinger K."/>
            <person name="Herbold C."/>
            <person name="Spieck E."/>
            <person name="Nielsen P.H."/>
            <person name="Wagner M."/>
            <person name="Daims H."/>
        </authorList>
    </citation>
    <scope>NUCLEOTIDE SEQUENCE [LARGE SCALE GENOMIC DNA]</scope>
    <source>
        <strain evidence="20 21">NSP M-1</strain>
    </source>
</reference>
<dbReference type="InterPro" id="IPR000700">
    <property type="entry name" value="PAS-assoc_C"/>
</dbReference>
<dbReference type="EC" id="2.7.13.3" evidence="3"/>
<dbReference type="Pfam" id="PF02518">
    <property type="entry name" value="HATPase_c"/>
    <property type="match status" value="1"/>
</dbReference>
<dbReference type="SUPFAM" id="SSF55785">
    <property type="entry name" value="PYP-like sensor domain (PAS domain)"/>
    <property type="match status" value="4"/>
</dbReference>
<dbReference type="Gene3D" id="1.20.5.1930">
    <property type="match status" value="1"/>
</dbReference>
<dbReference type="PROSITE" id="PS50112">
    <property type="entry name" value="PAS"/>
    <property type="match status" value="2"/>
</dbReference>
<dbReference type="AlphaFoldDB" id="A0A0K2GDR7"/>
<dbReference type="InterPro" id="IPR001789">
    <property type="entry name" value="Sig_transdc_resp-reg_receiver"/>
</dbReference>